<dbReference type="InterPro" id="IPR014942">
    <property type="entry name" value="AbiEii"/>
</dbReference>
<dbReference type="RefSeq" id="WP_338211609.1">
    <property type="nucleotide sequence ID" value="NZ_JAYMFF010000031.1"/>
</dbReference>
<name>A0ABU6IKW4_9ACTN</name>
<dbReference type="Pfam" id="PF08843">
    <property type="entry name" value="AbiEii"/>
    <property type="match status" value="1"/>
</dbReference>
<evidence type="ECO:0000313" key="2">
    <source>
        <dbReference type="Proteomes" id="UP001349994"/>
    </source>
</evidence>
<accession>A0ABU6IKW4</accession>
<keyword evidence="1" id="KW-0808">Transferase</keyword>
<reference evidence="1 2" key="1">
    <citation type="submission" date="2024-01" db="EMBL/GenBank/DDBJ databases">
        <title>novel species in genus Adlercreutzia.</title>
        <authorList>
            <person name="Liu X."/>
        </authorList>
    </citation>
    <scope>NUCLEOTIDE SEQUENCE [LARGE SCALE GENOMIC DNA]</scope>
    <source>
        <strain evidence="1 2">R7</strain>
    </source>
</reference>
<protein>
    <submittedName>
        <fullName evidence="1">Nucleotidyl transferase AbiEii/AbiGii toxin family protein</fullName>
    </submittedName>
</protein>
<dbReference type="EMBL" id="JAYMFF010000031">
    <property type="protein sequence ID" value="MEC4177035.1"/>
    <property type="molecule type" value="Genomic_DNA"/>
</dbReference>
<dbReference type="Gene3D" id="3.10.450.620">
    <property type="entry name" value="JHP933, nucleotidyltransferase-like core domain"/>
    <property type="match status" value="1"/>
</dbReference>
<organism evidence="1 2">
    <name type="scientific">Adlercreutzia wanghongyangiae</name>
    <dbReference type="NCBI Taxonomy" id="3111451"/>
    <lineage>
        <taxon>Bacteria</taxon>
        <taxon>Bacillati</taxon>
        <taxon>Actinomycetota</taxon>
        <taxon>Coriobacteriia</taxon>
        <taxon>Eggerthellales</taxon>
        <taxon>Eggerthellaceae</taxon>
        <taxon>Adlercreutzia</taxon>
    </lineage>
</organism>
<sequence>MIPESIVTQWSIDHPWPSADQVEQDLLLTQAICEISSDELLGKELVLRGGTAFHKLYLAKPARYSEDLDFVRTSAGGIGDIMKRLTAMGKDLGFEVKTQMAAHPKVFWRFVSASGVKRKIKLEINTFERSPMLSLTTLPLLVENSWFSRQADVPVFQVEELCATKVRALYQRSKGRDLFDLWLALTELKLAPEDIMAAFDAYRPQGLTQALLRKNLETKLADNDFCHDCDSLIIGGAAKFGYDAQEAGRIVIERITSLV</sequence>
<dbReference type="GO" id="GO:0016740">
    <property type="term" value="F:transferase activity"/>
    <property type="evidence" value="ECO:0007669"/>
    <property type="project" value="UniProtKB-KW"/>
</dbReference>
<evidence type="ECO:0000313" key="1">
    <source>
        <dbReference type="EMBL" id="MEC4177035.1"/>
    </source>
</evidence>
<proteinExistence type="predicted"/>
<keyword evidence="2" id="KW-1185">Reference proteome</keyword>
<dbReference type="Proteomes" id="UP001349994">
    <property type="component" value="Unassembled WGS sequence"/>
</dbReference>
<comment type="caution">
    <text evidence="1">The sequence shown here is derived from an EMBL/GenBank/DDBJ whole genome shotgun (WGS) entry which is preliminary data.</text>
</comment>
<gene>
    <name evidence="1" type="ORF">VIN30_11300</name>
</gene>